<accession>A0A8W7K9G6</accession>
<dbReference type="CTD" id="42585"/>
<dbReference type="AlphaFoldDB" id="A0A8W7K9G6"/>
<dbReference type="Pfam" id="PF14912">
    <property type="entry name" value="THEG"/>
    <property type="match status" value="3"/>
</dbReference>
<evidence type="ECO:0008006" key="4">
    <source>
        <dbReference type="Google" id="ProtNLM"/>
    </source>
</evidence>
<reference evidence="2 3" key="1">
    <citation type="journal article" date="2017" name="G3 (Bethesda)">
        <title>The Physical Genome Mapping of Anopheles albimanus Corrected Scaffold Misassemblies and Identified Interarm Rearrangements in Genus Anopheles.</title>
        <authorList>
            <person name="Artemov G.N."/>
            <person name="Peery A.N."/>
            <person name="Jiang X."/>
            <person name="Tu Z."/>
            <person name="Stegniy V.N."/>
            <person name="Sharakhova M.V."/>
            <person name="Sharakhov I.V."/>
        </authorList>
    </citation>
    <scope>NUCLEOTIDE SEQUENCE [LARGE SCALE GENOMIC DNA]</scope>
    <source>
        <strain evidence="2 3">ALBI9_A</strain>
    </source>
</reference>
<dbReference type="KEGG" id="aali:118456778"/>
<name>A0A8W7K9G6_ANOAL</name>
<keyword evidence="1" id="KW-0677">Repeat</keyword>
<proteinExistence type="predicted"/>
<evidence type="ECO:0000256" key="1">
    <source>
        <dbReference type="ARBA" id="ARBA00022737"/>
    </source>
</evidence>
<dbReference type="InterPro" id="IPR042401">
    <property type="entry name" value="SPMAP2-like"/>
</dbReference>
<dbReference type="Proteomes" id="UP000069272">
    <property type="component" value="Chromosome 2L"/>
</dbReference>
<dbReference type="GeneID" id="118456778"/>
<evidence type="ECO:0000313" key="3">
    <source>
        <dbReference type="Proteomes" id="UP000069272"/>
    </source>
</evidence>
<dbReference type="PANTHER" id="PTHR15901:SF16">
    <property type="entry name" value="TESTICULAR HAPLOID EXPRESSED GENE PROTEIN"/>
    <property type="match status" value="1"/>
</dbReference>
<dbReference type="InterPro" id="IPR006623">
    <property type="entry name" value="THEG"/>
</dbReference>
<dbReference type="RefSeq" id="XP_035773746.1">
    <property type="nucleotide sequence ID" value="XM_035917853.1"/>
</dbReference>
<sequence>MADFCFAVDANYTGTGAKPIPNFLYTPCHCPVGDHCHDNTEDVVPKRLKRFKTTRRIRWLARPRRVRQKFRQRPVLARRQETEIIRSYQKPYASRRIQQLALPRVRSLLVVRQHYRHLLSKVQAQQLNKWIKKSVLTIYSQLASVELPEQPATKIMTTEDWQRHQQWLERNARHRQPPAIPKPPINRKPLAELRDRIGSLSTPKYSRKKVTGKEPQIPAVKPAALKTTPSEHVVKLAQPIARRRRAKGVVTEDTSIPENVLKAQASVRILELASPKRYTKVNNEYRDTPFTVEPNALKAKPSERVLELAKPKKLSKK</sequence>
<organism evidence="2 3">
    <name type="scientific">Anopheles albimanus</name>
    <name type="common">New world malaria mosquito</name>
    <dbReference type="NCBI Taxonomy" id="7167"/>
    <lineage>
        <taxon>Eukaryota</taxon>
        <taxon>Metazoa</taxon>
        <taxon>Ecdysozoa</taxon>
        <taxon>Arthropoda</taxon>
        <taxon>Hexapoda</taxon>
        <taxon>Insecta</taxon>
        <taxon>Pterygota</taxon>
        <taxon>Neoptera</taxon>
        <taxon>Endopterygota</taxon>
        <taxon>Diptera</taxon>
        <taxon>Nematocera</taxon>
        <taxon>Culicoidea</taxon>
        <taxon>Culicidae</taxon>
        <taxon>Anophelinae</taxon>
        <taxon>Anopheles</taxon>
    </lineage>
</organism>
<dbReference type="RefSeq" id="XP_035773747.1">
    <property type="nucleotide sequence ID" value="XM_035917854.1"/>
</dbReference>
<dbReference type="EnsemblMetazoa" id="AALB016629-RA">
    <property type="protein sequence ID" value="AALB016629-PA"/>
    <property type="gene ID" value="AALB016629"/>
</dbReference>
<protein>
    <recommendedName>
        <fullName evidence="4">Testicular haploid expressed gene protein-like</fullName>
    </recommendedName>
</protein>
<dbReference type="PANTHER" id="PTHR15901">
    <property type="entry name" value="TESTICULAR HAPLOID EXPRESSED GENE PROTEIN"/>
    <property type="match status" value="1"/>
</dbReference>
<evidence type="ECO:0000313" key="2">
    <source>
        <dbReference type="EnsemblMetazoa" id="AALB016629-PA"/>
    </source>
</evidence>
<dbReference type="OrthoDB" id="25466at2759"/>
<reference evidence="2" key="2">
    <citation type="submission" date="2022-08" db="UniProtKB">
        <authorList>
            <consortium name="EnsemblMetazoa"/>
        </authorList>
    </citation>
    <scope>IDENTIFICATION</scope>
    <source>
        <strain evidence="2">STECLA/ALBI9_A</strain>
    </source>
</reference>
<keyword evidence="3" id="KW-1185">Reference proteome</keyword>
<dbReference type="SMART" id="SM00705">
    <property type="entry name" value="THEG"/>
    <property type="match status" value="6"/>
</dbReference>